<feature type="compositionally biased region" description="Low complexity" evidence="1">
    <location>
        <begin position="61"/>
        <end position="70"/>
    </location>
</feature>
<name>A0A6J6MN26_9ZZZZ</name>
<evidence type="ECO:0000256" key="1">
    <source>
        <dbReference type="SAM" id="MobiDB-lite"/>
    </source>
</evidence>
<gene>
    <name evidence="2" type="ORF">UFOPK2312_00790</name>
</gene>
<reference evidence="2" key="1">
    <citation type="submission" date="2020-05" db="EMBL/GenBank/DDBJ databases">
        <authorList>
            <person name="Chiriac C."/>
            <person name="Salcher M."/>
            <person name="Ghai R."/>
            <person name="Kavagutti S V."/>
        </authorList>
    </citation>
    <scope>NUCLEOTIDE SEQUENCE</scope>
</reference>
<sequence>MIDPGAILLNISAVTNRGAGRPGTAAVVISTLDFVINGVKSSRCLAARSSVISRAYPPAPSIASSPKSIKVAPIERTSSAEDARTS</sequence>
<organism evidence="2">
    <name type="scientific">freshwater metagenome</name>
    <dbReference type="NCBI Taxonomy" id="449393"/>
    <lineage>
        <taxon>unclassified sequences</taxon>
        <taxon>metagenomes</taxon>
        <taxon>ecological metagenomes</taxon>
    </lineage>
</organism>
<evidence type="ECO:0000313" key="2">
    <source>
        <dbReference type="EMBL" id="CAB4674929.1"/>
    </source>
</evidence>
<protein>
    <submittedName>
        <fullName evidence="2">Unannotated protein</fullName>
    </submittedName>
</protein>
<proteinExistence type="predicted"/>
<feature type="region of interest" description="Disordered" evidence="1">
    <location>
        <begin position="60"/>
        <end position="86"/>
    </location>
</feature>
<dbReference type="AlphaFoldDB" id="A0A6J6MN26"/>
<accession>A0A6J6MN26</accession>
<dbReference type="EMBL" id="CAEZWY010000088">
    <property type="protein sequence ID" value="CAB4674929.1"/>
    <property type="molecule type" value="Genomic_DNA"/>
</dbReference>